<keyword evidence="2" id="KW-0813">Transport</keyword>
<feature type="domain" description="ABC-type glycine betaine transport system substrate-binding" evidence="5">
    <location>
        <begin position="44"/>
        <end position="284"/>
    </location>
</feature>
<evidence type="ECO:0000256" key="1">
    <source>
        <dbReference type="ARBA" id="ARBA00004236"/>
    </source>
</evidence>
<gene>
    <name evidence="6" type="ORF">SAMN04488098_101719</name>
</gene>
<organism evidence="6 7">
    <name type="scientific">Alkalibacterium thalassium</name>
    <dbReference type="NCBI Taxonomy" id="426701"/>
    <lineage>
        <taxon>Bacteria</taxon>
        <taxon>Bacillati</taxon>
        <taxon>Bacillota</taxon>
        <taxon>Bacilli</taxon>
        <taxon>Lactobacillales</taxon>
        <taxon>Carnobacteriaceae</taxon>
        <taxon>Alkalibacterium</taxon>
    </lineage>
</organism>
<evidence type="ECO:0000256" key="2">
    <source>
        <dbReference type="ARBA" id="ARBA00022448"/>
    </source>
</evidence>
<accession>A0A1G9A1Z1</accession>
<evidence type="ECO:0000313" key="6">
    <source>
        <dbReference type="EMBL" id="SDK20400.1"/>
    </source>
</evidence>
<keyword evidence="3" id="KW-1003">Cell membrane</keyword>
<dbReference type="AlphaFoldDB" id="A0A1G9A1Z1"/>
<comment type="subcellular location">
    <subcellularLocation>
        <location evidence="1">Cell membrane</location>
    </subcellularLocation>
</comment>
<dbReference type="PANTHER" id="PTHR47737">
    <property type="entry name" value="GLYCINE BETAINE/PROLINE BETAINE TRANSPORT SYSTEM PERMEASE PROTEIN PROW"/>
    <property type="match status" value="1"/>
</dbReference>
<dbReference type="GO" id="GO:0043190">
    <property type="term" value="C:ATP-binding cassette (ABC) transporter complex"/>
    <property type="evidence" value="ECO:0007669"/>
    <property type="project" value="InterPro"/>
</dbReference>
<reference evidence="7" key="1">
    <citation type="submission" date="2016-10" db="EMBL/GenBank/DDBJ databases">
        <authorList>
            <person name="Varghese N."/>
            <person name="Submissions S."/>
        </authorList>
    </citation>
    <scope>NUCLEOTIDE SEQUENCE [LARGE SCALE GENOMIC DNA]</scope>
    <source>
        <strain evidence="7">DSM 19181</strain>
    </source>
</reference>
<evidence type="ECO:0000259" key="5">
    <source>
        <dbReference type="Pfam" id="PF04069"/>
    </source>
</evidence>
<dbReference type="GO" id="GO:0015226">
    <property type="term" value="F:carnitine transmembrane transporter activity"/>
    <property type="evidence" value="ECO:0007669"/>
    <property type="project" value="TreeGrafter"/>
</dbReference>
<dbReference type="GO" id="GO:0031460">
    <property type="term" value="P:glycine betaine transport"/>
    <property type="evidence" value="ECO:0007669"/>
    <property type="project" value="TreeGrafter"/>
</dbReference>
<proteinExistence type="predicted"/>
<evidence type="ECO:0000256" key="3">
    <source>
        <dbReference type="ARBA" id="ARBA00022475"/>
    </source>
</evidence>
<dbReference type="GO" id="GO:0015871">
    <property type="term" value="P:choline transport"/>
    <property type="evidence" value="ECO:0007669"/>
    <property type="project" value="TreeGrafter"/>
</dbReference>
<keyword evidence="4" id="KW-0472">Membrane</keyword>
<dbReference type="Gene3D" id="3.40.190.100">
    <property type="entry name" value="Glycine betaine-binding periplasmic protein, domain 2"/>
    <property type="match status" value="1"/>
</dbReference>
<sequence>MDMTWKKFGLTAASASVLFLAACEDNGDTADNGEEIETVVDGDEITLSYVSWDSEIASTHVVGEVLEDLGYDVTLTALDNAIMWEAVASGDADAMVAAWLPGTHQAQFDEYSDRMEHLGTNLEGAVIGLVVPEYMDVDSIADLSDEAGQTITGIEAGAGVVAAAEQALEDYENLDGWNVQTSSSGAMVQELTTAYQNEDEIIVTGWSPHWKFSSYDLKYLEDPEGSFGEAETIDTFVREGLSEDLPEAYQLLDNFYWETDHMEEVMLEIQEGAEPEDAARNWVDNNSDLVSEWTEGIGE</sequence>
<dbReference type="GO" id="GO:0005275">
    <property type="term" value="F:amine transmembrane transporter activity"/>
    <property type="evidence" value="ECO:0007669"/>
    <property type="project" value="TreeGrafter"/>
</dbReference>
<dbReference type="SUPFAM" id="SSF53850">
    <property type="entry name" value="Periplasmic binding protein-like II"/>
    <property type="match status" value="1"/>
</dbReference>
<dbReference type="Gene3D" id="3.10.105.10">
    <property type="entry name" value="Dipeptide-binding Protein, Domain 3"/>
    <property type="match status" value="2"/>
</dbReference>
<evidence type="ECO:0000313" key="7">
    <source>
        <dbReference type="Proteomes" id="UP000199433"/>
    </source>
</evidence>
<name>A0A1G9A1Z1_9LACT</name>
<dbReference type="CDD" id="cd13639">
    <property type="entry name" value="PBP2_OpuAC_like"/>
    <property type="match status" value="1"/>
</dbReference>
<dbReference type="EMBL" id="FNFK01000017">
    <property type="protein sequence ID" value="SDK20400.1"/>
    <property type="molecule type" value="Genomic_DNA"/>
</dbReference>
<dbReference type="InterPro" id="IPR007210">
    <property type="entry name" value="ABC_Gly_betaine_transp_sub-bd"/>
</dbReference>
<protein>
    <submittedName>
        <fullName evidence="6">Glycine betaine/proline transport system substrate-binding protein</fullName>
    </submittedName>
</protein>
<dbReference type="Proteomes" id="UP000199433">
    <property type="component" value="Unassembled WGS sequence"/>
</dbReference>
<dbReference type="Pfam" id="PF04069">
    <property type="entry name" value="OpuAC"/>
    <property type="match status" value="1"/>
</dbReference>
<evidence type="ECO:0000256" key="4">
    <source>
        <dbReference type="ARBA" id="ARBA00023136"/>
    </source>
</evidence>
<dbReference type="PANTHER" id="PTHR47737:SF1">
    <property type="entry name" value="GLYCINE BETAINE_PROLINE BETAINE TRANSPORT SYSTEM PERMEASE PROTEIN PROW"/>
    <property type="match status" value="1"/>
</dbReference>
<dbReference type="PROSITE" id="PS51257">
    <property type="entry name" value="PROKAR_LIPOPROTEIN"/>
    <property type="match status" value="1"/>
</dbReference>
<dbReference type="STRING" id="426701.SAMN04488098_101719"/>
<keyword evidence="7" id="KW-1185">Reference proteome</keyword>